<sequence length="110" mass="12430">MARKITNLLVLLPLGIVLIIFCVANRQVVSLAFNPFRPEDQVLAVNAPLFVFLFLALIVGMVVGSAATWFTQGRHRRRARNEAREAVRWQAEADRHRSRAEQIASHLPSK</sequence>
<evidence type="ECO:0000256" key="4">
    <source>
        <dbReference type="ARBA" id="ARBA00023136"/>
    </source>
</evidence>
<feature type="domain" description="Lipopolysaccharide assembly protein A" evidence="7">
    <location>
        <begin position="44"/>
        <end position="92"/>
    </location>
</feature>
<dbReference type="OrthoDB" id="7868067at2"/>
<comment type="caution">
    <text evidence="8">The sequence shown here is derived from an EMBL/GenBank/DDBJ whole genome shotgun (WGS) entry which is preliminary data.</text>
</comment>
<feature type="transmembrane region" description="Helical" evidence="6">
    <location>
        <begin position="50"/>
        <end position="70"/>
    </location>
</feature>
<evidence type="ECO:0000259" key="7">
    <source>
        <dbReference type="Pfam" id="PF06305"/>
    </source>
</evidence>
<name>A0A2W4CGN4_9HYPH</name>
<dbReference type="EMBL" id="PCDP01000038">
    <property type="protein sequence ID" value="PZM12172.1"/>
    <property type="molecule type" value="Genomic_DNA"/>
</dbReference>
<proteinExistence type="predicted"/>
<reference evidence="8 9" key="1">
    <citation type="journal article" date="2018" name="Sci. Rep.">
        <title>Rhizobium tumorigenes sp. nov., a novel plant tumorigenic bacterium isolated from cane gall tumors on thornless blackberry.</title>
        <authorList>
            <person name="Kuzmanovi N."/>
            <person name="Smalla K."/>
            <person name="Gronow S."/>
            <person name="PuBawska J."/>
        </authorList>
    </citation>
    <scope>NUCLEOTIDE SEQUENCE [LARGE SCALE GENOMIC DNA]</scope>
    <source>
        <strain evidence="8 9">CCBAU 85046</strain>
    </source>
</reference>
<keyword evidence="3 6" id="KW-1133">Transmembrane helix</keyword>
<organism evidence="8 9">
    <name type="scientific">Rhizobium tubonense</name>
    <dbReference type="NCBI Taxonomy" id="484088"/>
    <lineage>
        <taxon>Bacteria</taxon>
        <taxon>Pseudomonadati</taxon>
        <taxon>Pseudomonadota</taxon>
        <taxon>Alphaproteobacteria</taxon>
        <taxon>Hyphomicrobiales</taxon>
        <taxon>Rhizobiaceae</taxon>
        <taxon>Rhizobium/Agrobacterium group</taxon>
        <taxon>Rhizobium</taxon>
    </lineage>
</organism>
<keyword evidence="4 6" id="KW-0472">Membrane</keyword>
<dbReference type="AlphaFoldDB" id="A0A2W4CGN4"/>
<protein>
    <submittedName>
        <fullName evidence="8">DUF1049 domain-containing protein</fullName>
    </submittedName>
</protein>
<gene>
    <name evidence="8" type="ORF">CPY51_18960</name>
</gene>
<dbReference type="GO" id="GO:0005886">
    <property type="term" value="C:plasma membrane"/>
    <property type="evidence" value="ECO:0007669"/>
    <property type="project" value="InterPro"/>
</dbReference>
<accession>A0A2W4CGN4</accession>
<evidence type="ECO:0000313" key="9">
    <source>
        <dbReference type="Proteomes" id="UP000248925"/>
    </source>
</evidence>
<keyword evidence="9" id="KW-1185">Reference proteome</keyword>
<keyword evidence="2 6" id="KW-0812">Transmembrane</keyword>
<dbReference type="Pfam" id="PF06305">
    <property type="entry name" value="LapA_dom"/>
    <property type="match status" value="1"/>
</dbReference>
<dbReference type="InterPro" id="IPR010445">
    <property type="entry name" value="LapA_dom"/>
</dbReference>
<feature type="region of interest" description="Disordered" evidence="5">
    <location>
        <begin position="89"/>
        <end position="110"/>
    </location>
</feature>
<evidence type="ECO:0000256" key="1">
    <source>
        <dbReference type="ARBA" id="ARBA00022475"/>
    </source>
</evidence>
<evidence type="ECO:0000256" key="3">
    <source>
        <dbReference type="ARBA" id="ARBA00022989"/>
    </source>
</evidence>
<evidence type="ECO:0000256" key="2">
    <source>
        <dbReference type="ARBA" id="ARBA00022692"/>
    </source>
</evidence>
<evidence type="ECO:0000256" key="6">
    <source>
        <dbReference type="SAM" id="Phobius"/>
    </source>
</evidence>
<evidence type="ECO:0000256" key="5">
    <source>
        <dbReference type="SAM" id="MobiDB-lite"/>
    </source>
</evidence>
<dbReference type="Proteomes" id="UP000248925">
    <property type="component" value="Unassembled WGS sequence"/>
</dbReference>
<evidence type="ECO:0000313" key="8">
    <source>
        <dbReference type="EMBL" id="PZM12172.1"/>
    </source>
</evidence>
<dbReference type="RefSeq" id="WP_111161788.1">
    <property type="nucleotide sequence ID" value="NZ_PCDP01000038.1"/>
</dbReference>
<keyword evidence="1" id="KW-1003">Cell membrane</keyword>